<dbReference type="PROSITE" id="PS50893">
    <property type="entry name" value="ABC_TRANSPORTER_2"/>
    <property type="match status" value="1"/>
</dbReference>
<evidence type="ECO:0000313" key="9">
    <source>
        <dbReference type="EMBL" id="ETX27758.1"/>
    </source>
</evidence>
<evidence type="ECO:0000256" key="7">
    <source>
        <dbReference type="ARBA" id="ARBA00023136"/>
    </source>
</evidence>
<dbReference type="Gene3D" id="3.40.50.300">
    <property type="entry name" value="P-loop containing nucleotide triphosphate hydrolases"/>
    <property type="match status" value="1"/>
</dbReference>
<gene>
    <name evidence="9" type="ORF">RISW2_11195</name>
</gene>
<proteinExistence type="predicted"/>
<dbReference type="AlphaFoldDB" id="X7F4T5"/>
<dbReference type="eggNOG" id="COG3638">
    <property type="taxonomic scope" value="Bacteria"/>
</dbReference>
<evidence type="ECO:0000256" key="2">
    <source>
        <dbReference type="ARBA" id="ARBA00022475"/>
    </source>
</evidence>
<keyword evidence="10" id="KW-1185">Reference proteome</keyword>
<dbReference type="InterPro" id="IPR003439">
    <property type="entry name" value="ABC_transporter-like_ATP-bd"/>
</dbReference>
<dbReference type="RefSeq" id="WP_043773171.1">
    <property type="nucleotide sequence ID" value="NZ_JAME01000027.1"/>
</dbReference>
<dbReference type="NCBIfam" id="TIGR02315">
    <property type="entry name" value="ABC_phnC"/>
    <property type="match status" value="1"/>
</dbReference>
<dbReference type="GO" id="GO:0015416">
    <property type="term" value="F:ABC-type phosphonate transporter activity"/>
    <property type="evidence" value="ECO:0007669"/>
    <property type="project" value="InterPro"/>
</dbReference>
<dbReference type="SMART" id="SM00382">
    <property type="entry name" value="AAA"/>
    <property type="match status" value="1"/>
</dbReference>
<dbReference type="InterPro" id="IPR017871">
    <property type="entry name" value="ABC_transporter-like_CS"/>
</dbReference>
<feature type="domain" description="ABC transporter" evidence="8">
    <location>
        <begin position="2"/>
        <end position="245"/>
    </location>
</feature>
<dbReference type="PROSITE" id="PS00211">
    <property type="entry name" value="ABC_TRANSPORTER_1"/>
    <property type="match status" value="1"/>
</dbReference>
<keyword evidence="4" id="KW-0547">Nucleotide-binding</keyword>
<keyword evidence="7" id="KW-0472">Membrane</keyword>
<dbReference type="InterPro" id="IPR003593">
    <property type="entry name" value="AAA+_ATPase"/>
</dbReference>
<protein>
    <submittedName>
        <fullName evidence="9">Phosphonate ABC transporter ATP-binding protein</fullName>
    </submittedName>
</protein>
<keyword evidence="5 9" id="KW-0067">ATP-binding</keyword>
<organism evidence="9 10">
    <name type="scientific">Roseivivax isoporae LMG 25204</name>
    <dbReference type="NCBI Taxonomy" id="1449351"/>
    <lineage>
        <taxon>Bacteria</taxon>
        <taxon>Pseudomonadati</taxon>
        <taxon>Pseudomonadota</taxon>
        <taxon>Alphaproteobacteria</taxon>
        <taxon>Rhodobacterales</taxon>
        <taxon>Roseobacteraceae</taxon>
        <taxon>Roseivivax</taxon>
    </lineage>
</organism>
<evidence type="ECO:0000256" key="5">
    <source>
        <dbReference type="ARBA" id="ARBA00022840"/>
    </source>
</evidence>
<dbReference type="STRING" id="1449351.RISW2_11195"/>
<dbReference type="PANTHER" id="PTHR43166">
    <property type="entry name" value="AMINO ACID IMPORT ATP-BINDING PROTEIN"/>
    <property type="match status" value="1"/>
</dbReference>
<evidence type="ECO:0000256" key="3">
    <source>
        <dbReference type="ARBA" id="ARBA00022519"/>
    </source>
</evidence>
<dbReference type="PATRIC" id="fig|1449351.3.peg.3296"/>
<sequence length="272" mass="30004">MLEVHDLTKRFGAATAVDAATFTVDRPMMIGVIGASGAGKSTLLRMLNRLTDATEGRVLFEGRDVLRLTGRERRDWQSDCAMIFQQFNLVPRMDVVSNVLHGTLGRRSTVATMFNLYPRADIHRAIDILDRLGIAEHAPKRAEALSGGQQQRVAIARALMQDPRMILADEPIASLDPMNAQTVMEALRRIHEEDGRTVIANLHTLDTARRYCDRVIGMRLGRIVFDGVPEQLTTSVAREIYGAGADFSEAATSTEIRDPYAEAAMRDAAAVV</sequence>
<name>X7F4T5_9RHOB</name>
<keyword evidence="6" id="KW-1278">Translocase</keyword>
<evidence type="ECO:0000256" key="6">
    <source>
        <dbReference type="ARBA" id="ARBA00022967"/>
    </source>
</evidence>
<dbReference type="InterPro" id="IPR027417">
    <property type="entry name" value="P-loop_NTPase"/>
</dbReference>
<dbReference type="PANTHER" id="PTHR43166:SF6">
    <property type="entry name" value="PHOSPHONATES IMPORT ATP-BINDING PROTEIN PHNC"/>
    <property type="match status" value="1"/>
</dbReference>
<evidence type="ECO:0000256" key="4">
    <source>
        <dbReference type="ARBA" id="ARBA00022741"/>
    </source>
</evidence>
<dbReference type="EMBL" id="JAME01000027">
    <property type="protein sequence ID" value="ETX27758.1"/>
    <property type="molecule type" value="Genomic_DNA"/>
</dbReference>
<evidence type="ECO:0000256" key="1">
    <source>
        <dbReference type="ARBA" id="ARBA00022448"/>
    </source>
</evidence>
<evidence type="ECO:0000313" key="10">
    <source>
        <dbReference type="Proteomes" id="UP000023430"/>
    </source>
</evidence>
<dbReference type="InterPro" id="IPR050086">
    <property type="entry name" value="MetN_ABC_transporter-like"/>
</dbReference>
<accession>X7F4T5</accession>
<reference evidence="9 10" key="1">
    <citation type="submission" date="2014-01" db="EMBL/GenBank/DDBJ databases">
        <title>Roseivivax isoporae LMG 25204 Genome Sequencing.</title>
        <authorList>
            <person name="Lai Q."/>
            <person name="Li G."/>
            <person name="Shao Z."/>
        </authorList>
    </citation>
    <scope>NUCLEOTIDE SEQUENCE [LARGE SCALE GENOMIC DNA]</scope>
    <source>
        <strain evidence="9 10">LMG 25204</strain>
    </source>
</reference>
<dbReference type="CDD" id="cd03256">
    <property type="entry name" value="ABC_PhnC_transporter"/>
    <property type="match status" value="1"/>
</dbReference>
<keyword evidence="3" id="KW-0997">Cell inner membrane</keyword>
<dbReference type="SUPFAM" id="SSF52540">
    <property type="entry name" value="P-loop containing nucleoside triphosphate hydrolases"/>
    <property type="match status" value="1"/>
</dbReference>
<evidence type="ECO:0000259" key="8">
    <source>
        <dbReference type="PROSITE" id="PS50893"/>
    </source>
</evidence>
<comment type="caution">
    <text evidence="9">The sequence shown here is derived from an EMBL/GenBank/DDBJ whole genome shotgun (WGS) entry which is preliminary data.</text>
</comment>
<keyword evidence="1" id="KW-0813">Transport</keyword>
<dbReference type="GO" id="GO:0016020">
    <property type="term" value="C:membrane"/>
    <property type="evidence" value="ECO:0007669"/>
    <property type="project" value="InterPro"/>
</dbReference>
<dbReference type="GO" id="GO:0016887">
    <property type="term" value="F:ATP hydrolysis activity"/>
    <property type="evidence" value="ECO:0007669"/>
    <property type="project" value="InterPro"/>
</dbReference>
<dbReference type="InterPro" id="IPR012693">
    <property type="entry name" value="ABC_transpr_PhnC"/>
</dbReference>
<dbReference type="GO" id="GO:0005524">
    <property type="term" value="F:ATP binding"/>
    <property type="evidence" value="ECO:0007669"/>
    <property type="project" value="UniProtKB-KW"/>
</dbReference>
<dbReference type="OrthoDB" id="9802264at2"/>
<dbReference type="Proteomes" id="UP000023430">
    <property type="component" value="Unassembled WGS sequence"/>
</dbReference>
<dbReference type="Pfam" id="PF00005">
    <property type="entry name" value="ABC_tran"/>
    <property type="match status" value="1"/>
</dbReference>
<keyword evidence="2" id="KW-1003">Cell membrane</keyword>